<evidence type="ECO:0000256" key="1">
    <source>
        <dbReference type="ARBA" id="ARBA00022723"/>
    </source>
</evidence>
<gene>
    <name evidence="6" type="ORF">D9758_012095</name>
</gene>
<dbReference type="PROSITE" id="PS01360">
    <property type="entry name" value="ZF_MYND_1"/>
    <property type="match status" value="1"/>
</dbReference>
<evidence type="ECO:0000256" key="4">
    <source>
        <dbReference type="PROSITE-ProRule" id="PRU00134"/>
    </source>
</evidence>
<dbReference type="Pfam" id="PF01753">
    <property type="entry name" value="zf-MYND"/>
    <property type="match status" value="1"/>
</dbReference>
<comment type="caution">
    <text evidence="6">The sequence shown here is derived from an EMBL/GenBank/DDBJ whole genome shotgun (WGS) entry which is preliminary data.</text>
</comment>
<evidence type="ECO:0000259" key="5">
    <source>
        <dbReference type="PROSITE" id="PS50865"/>
    </source>
</evidence>
<name>A0A8H5CBK5_9AGAR</name>
<organism evidence="6 7">
    <name type="scientific">Tetrapyrgos nigripes</name>
    <dbReference type="NCBI Taxonomy" id="182062"/>
    <lineage>
        <taxon>Eukaryota</taxon>
        <taxon>Fungi</taxon>
        <taxon>Dikarya</taxon>
        <taxon>Basidiomycota</taxon>
        <taxon>Agaricomycotina</taxon>
        <taxon>Agaricomycetes</taxon>
        <taxon>Agaricomycetidae</taxon>
        <taxon>Agaricales</taxon>
        <taxon>Marasmiineae</taxon>
        <taxon>Marasmiaceae</taxon>
        <taxon>Tetrapyrgos</taxon>
    </lineage>
</organism>
<keyword evidence="3" id="KW-0862">Zinc</keyword>
<dbReference type="AlphaFoldDB" id="A0A8H5CBK5"/>
<sequence>MGSQTELLDLYDISLLLNYERITTEPLFRHARLREIAYPGQDFKTVYLPPASQFWKDDRRTGYLFDRPAHHTGKIDVNGPPDLPSNIIPDHLPKSDPLRSLTPKQLETAFWQGRAHDGCYKSVDLLQKFFAFFPPNTRLRIRHGLQGKKPGKEYITRVESRVILEVTLVNPKHTLLAMVQPEGQMHISGEAHTMQHAVLGFTEGGPDDDLMSVLDLSSMQFGDVGRGPGPRGQEPFALDTMDEFRARLEKVAEGKDDSRTKISHWMTPGKHERWLQLVAKKAKERWDRRESGRWCGHCGAPLTVLKSCSGCQNAWYCDADHQKLAWTFHKHYCKPLAPTSSN</sequence>
<dbReference type="InterPro" id="IPR002893">
    <property type="entry name" value="Znf_MYND"/>
</dbReference>
<dbReference type="SUPFAM" id="SSF144232">
    <property type="entry name" value="HIT/MYND zinc finger-like"/>
    <property type="match status" value="1"/>
</dbReference>
<evidence type="ECO:0000313" key="7">
    <source>
        <dbReference type="Proteomes" id="UP000559256"/>
    </source>
</evidence>
<dbReference type="EMBL" id="JAACJM010000191">
    <property type="protein sequence ID" value="KAF5338805.1"/>
    <property type="molecule type" value="Genomic_DNA"/>
</dbReference>
<keyword evidence="1" id="KW-0479">Metal-binding</keyword>
<evidence type="ECO:0000256" key="3">
    <source>
        <dbReference type="ARBA" id="ARBA00022833"/>
    </source>
</evidence>
<dbReference type="Gene3D" id="6.10.140.2220">
    <property type="match status" value="1"/>
</dbReference>
<keyword evidence="2 4" id="KW-0863">Zinc-finger</keyword>
<dbReference type="OrthoDB" id="432970at2759"/>
<reference evidence="6 7" key="1">
    <citation type="journal article" date="2020" name="ISME J.">
        <title>Uncovering the hidden diversity of litter-decomposition mechanisms in mushroom-forming fungi.</title>
        <authorList>
            <person name="Floudas D."/>
            <person name="Bentzer J."/>
            <person name="Ahren D."/>
            <person name="Johansson T."/>
            <person name="Persson P."/>
            <person name="Tunlid A."/>
        </authorList>
    </citation>
    <scope>NUCLEOTIDE SEQUENCE [LARGE SCALE GENOMIC DNA]</scope>
    <source>
        <strain evidence="6 7">CBS 291.85</strain>
    </source>
</reference>
<keyword evidence="7" id="KW-1185">Reference proteome</keyword>
<accession>A0A8H5CBK5</accession>
<evidence type="ECO:0000256" key="2">
    <source>
        <dbReference type="ARBA" id="ARBA00022771"/>
    </source>
</evidence>
<evidence type="ECO:0000313" key="6">
    <source>
        <dbReference type="EMBL" id="KAF5338805.1"/>
    </source>
</evidence>
<dbReference type="GO" id="GO:0008270">
    <property type="term" value="F:zinc ion binding"/>
    <property type="evidence" value="ECO:0007669"/>
    <property type="project" value="UniProtKB-KW"/>
</dbReference>
<feature type="domain" description="MYND-type" evidence="5">
    <location>
        <begin position="295"/>
        <end position="333"/>
    </location>
</feature>
<dbReference type="PROSITE" id="PS50865">
    <property type="entry name" value="ZF_MYND_2"/>
    <property type="match status" value="1"/>
</dbReference>
<dbReference type="Proteomes" id="UP000559256">
    <property type="component" value="Unassembled WGS sequence"/>
</dbReference>
<protein>
    <recommendedName>
        <fullName evidence="5">MYND-type domain-containing protein</fullName>
    </recommendedName>
</protein>
<proteinExistence type="predicted"/>